<dbReference type="Pfam" id="PF02896">
    <property type="entry name" value="PEP-utilizers_C"/>
    <property type="match status" value="1"/>
</dbReference>
<evidence type="ECO:0000313" key="4">
    <source>
        <dbReference type="EMBL" id="MCB5621288.1"/>
    </source>
</evidence>
<dbReference type="AlphaFoldDB" id="A0AAJ1EX28"/>
<evidence type="ECO:0000256" key="1">
    <source>
        <dbReference type="ARBA" id="ARBA00020138"/>
    </source>
</evidence>
<comment type="caution">
    <text evidence="4">The sequence shown here is derived from an EMBL/GenBank/DDBJ whole genome shotgun (WGS) entry which is preliminary data.</text>
</comment>
<name>A0AAJ1EX28_MEDGN</name>
<dbReference type="Gene3D" id="3.20.20.60">
    <property type="entry name" value="Phosphoenolpyruvate-binding domains"/>
    <property type="match status" value="1"/>
</dbReference>
<dbReference type="RefSeq" id="WP_319017615.1">
    <property type="nucleotide sequence ID" value="NZ_JAJBOM010000165.1"/>
</dbReference>
<dbReference type="InterPro" id="IPR010121">
    <property type="entry name" value="Pyruvate_phosphate_dikinase"/>
</dbReference>
<gene>
    <name evidence="4" type="ORF">LIQ08_19505</name>
</gene>
<protein>
    <recommendedName>
        <fullName evidence="1">Pyruvate, phosphate dikinase</fullName>
    </recommendedName>
    <alternativeName>
        <fullName evidence="2">Pyruvate, orthophosphate dikinase</fullName>
    </alternativeName>
</protein>
<evidence type="ECO:0000313" key="5">
    <source>
        <dbReference type="Proteomes" id="UP001297370"/>
    </source>
</evidence>
<accession>A0AAJ1EX28</accession>
<dbReference type="SUPFAM" id="SSF51621">
    <property type="entry name" value="Phosphoenolpyruvate/pyruvate domain"/>
    <property type="match status" value="1"/>
</dbReference>
<dbReference type="InterPro" id="IPR040442">
    <property type="entry name" value="Pyrv_kinase-like_dom_sf"/>
</dbReference>
<proteinExistence type="predicted"/>
<sequence length="90" mass="10039">RAMVGLPVTVRLLDPPLHEFLPHTDEEYQAVADKLGKTLEEVKTKGATLKETNPMLGHRGSRLAVTYPEIYNMQVRAIIDAAIDVERELG</sequence>
<dbReference type="GO" id="GO:0050242">
    <property type="term" value="F:pyruvate, phosphate dikinase activity"/>
    <property type="evidence" value="ECO:0007669"/>
    <property type="project" value="InterPro"/>
</dbReference>
<dbReference type="InterPro" id="IPR000121">
    <property type="entry name" value="PEP_util_C"/>
</dbReference>
<dbReference type="PANTHER" id="PTHR22931:SF9">
    <property type="entry name" value="PYRUVATE, PHOSPHATE DIKINASE 1, CHLOROPLASTIC"/>
    <property type="match status" value="1"/>
</dbReference>
<dbReference type="EMBL" id="JAJBOM010000165">
    <property type="protein sequence ID" value="MCB5621288.1"/>
    <property type="molecule type" value="Genomic_DNA"/>
</dbReference>
<feature type="non-terminal residue" evidence="4">
    <location>
        <position position="90"/>
    </location>
</feature>
<feature type="domain" description="PEP-utilising enzyme C-terminal" evidence="3">
    <location>
        <begin position="2"/>
        <end position="84"/>
    </location>
</feature>
<evidence type="ECO:0000259" key="3">
    <source>
        <dbReference type="Pfam" id="PF02896"/>
    </source>
</evidence>
<keyword evidence="4" id="KW-0808">Transferase</keyword>
<feature type="non-terminal residue" evidence="4">
    <location>
        <position position="1"/>
    </location>
</feature>
<keyword evidence="4" id="KW-0670">Pyruvate</keyword>
<dbReference type="Proteomes" id="UP001297370">
    <property type="component" value="Unassembled WGS sequence"/>
</dbReference>
<evidence type="ECO:0000256" key="2">
    <source>
        <dbReference type="ARBA" id="ARBA00032883"/>
    </source>
</evidence>
<dbReference type="PANTHER" id="PTHR22931">
    <property type="entry name" value="PHOSPHOENOLPYRUVATE DIKINASE-RELATED"/>
    <property type="match status" value="1"/>
</dbReference>
<organism evidence="4 5">
    <name type="scientific">Mediterraneibacter gnavus</name>
    <name type="common">Ruminococcus gnavus</name>
    <dbReference type="NCBI Taxonomy" id="33038"/>
    <lineage>
        <taxon>Bacteria</taxon>
        <taxon>Bacillati</taxon>
        <taxon>Bacillota</taxon>
        <taxon>Clostridia</taxon>
        <taxon>Lachnospirales</taxon>
        <taxon>Lachnospiraceae</taxon>
        <taxon>Mediterraneibacter</taxon>
    </lineage>
</organism>
<dbReference type="InterPro" id="IPR015813">
    <property type="entry name" value="Pyrv/PenolPyrv_kinase-like_dom"/>
</dbReference>
<reference evidence="4" key="1">
    <citation type="submission" date="2021-10" db="EMBL/GenBank/DDBJ databases">
        <title>Collection of gut derived symbiotic bacterial strains cultured from healthy donors.</title>
        <authorList>
            <person name="Lin H."/>
            <person name="Littmann E."/>
            <person name="Claire K."/>
            <person name="Pamer E."/>
        </authorList>
    </citation>
    <scope>NUCLEOTIDE SEQUENCE</scope>
    <source>
        <strain evidence="4">MSK.23.18</strain>
    </source>
</reference>